<name>A0ABP7P890_9ACTN</name>
<dbReference type="RefSeq" id="WP_344783571.1">
    <property type="nucleotide sequence ID" value="NZ_BAAAZW010000006.1"/>
</dbReference>
<keyword evidence="1" id="KW-0472">Membrane</keyword>
<evidence type="ECO:0000256" key="1">
    <source>
        <dbReference type="SAM" id="Phobius"/>
    </source>
</evidence>
<reference evidence="3" key="1">
    <citation type="journal article" date="2019" name="Int. J. Syst. Evol. Microbiol.">
        <title>The Global Catalogue of Microorganisms (GCM) 10K type strain sequencing project: providing services to taxonomists for standard genome sequencing and annotation.</title>
        <authorList>
            <consortium name="The Broad Institute Genomics Platform"/>
            <consortium name="The Broad Institute Genome Sequencing Center for Infectious Disease"/>
            <person name="Wu L."/>
            <person name="Ma J."/>
        </authorList>
    </citation>
    <scope>NUCLEOTIDE SEQUENCE [LARGE SCALE GENOMIC DNA]</scope>
    <source>
        <strain evidence="3">JCM 16923</strain>
    </source>
</reference>
<dbReference type="Proteomes" id="UP001418444">
    <property type="component" value="Unassembled WGS sequence"/>
</dbReference>
<gene>
    <name evidence="2" type="ORF">GCM10022231_21710</name>
</gene>
<evidence type="ECO:0008006" key="4">
    <source>
        <dbReference type="Google" id="ProtNLM"/>
    </source>
</evidence>
<keyword evidence="1" id="KW-1133">Transmembrane helix</keyword>
<accession>A0ABP7P890</accession>
<dbReference type="EMBL" id="BAAAZW010000006">
    <property type="protein sequence ID" value="GAA3961284.1"/>
    <property type="molecule type" value="Genomic_DNA"/>
</dbReference>
<sequence length="99" mass="9368">MKPVAVTEPSLSALAGRQGAAAGIVAERAGAERFDAAALAPAFGLIGAPFLSALAATMSARAGRLDRLSGAHTGQAAATTASAAAYGATEAGNAAGVSA</sequence>
<dbReference type="InterPro" id="IPR022536">
    <property type="entry name" value="EspC"/>
</dbReference>
<protein>
    <recommendedName>
        <fullName evidence="4">ESX-1 secretion-associated protein</fullName>
    </recommendedName>
</protein>
<keyword evidence="3" id="KW-1185">Reference proteome</keyword>
<dbReference type="Pfam" id="PF10824">
    <property type="entry name" value="T7SS_ESX_EspC"/>
    <property type="match status" value="1"/>
</dbReference>
<comment type="caution">
    <text evidence="2">The sequence shown here is derived from an EMBL/GenBank/DDBJ whole genome shotgun (WGS) entry which is preliminary data.</text>
</comment>
<evidence type="ECO:0000313" key="2">
    <source>
        <dbReference type="EMBL" id="GAA3961284.1"/>
    </source>
</evidence>
<keyword evidence="1" id="KW-0812">Transmembrane</keyword>
<organism evidence="2 3">
    <name type="scientific">Gordonia caeni</name>
    <dbReference type="NCBI Taxonomy" id="1007097"/>
    <lineage>
        <taxon>Bacteria</taxon>
        <taxon>Bacillati</taxon>
        <taxon>Actinomycetota</taxon>
        <taxon>Actinomycetes</taxon>
        <taxon>Mycobacteriales</taxon>
        <taxon>Gordoniaceae</taxon>
        <taxon>Gordonia</taxon>
    </lineage>
</organism>
<proteinExistence type="predicted"/>
<feature type="transmembrane region" description="Helical" evidence="1">
    <location>
        <begin position="38"/>
        <end position="58"/>
    </location>
</feature>
<evidence type="ECO:0000313" key="3">
    <source>
        <dbReference type="Proteomes" id="UP001418444"/>
    </source>
</evidence>